<feature type="domain" description="SWIM-type" evidence="3">
    <location>
        <begin position="112"/>
        <end position="147"/>
    </location>
</feature>
<reference evidence="4 5" key="1">
    <citation type="submission" date="2019-11" db="EMBL/GenBank/DDBJ databases">
        <title>Draft genome of Amycolatopsis RM579.</title>
        <authorList>
            <person name="Duangmal K."/>
            <person name="Mingma R."/>
        </authorList>
    </citation>
    <scope>NUCLEOTIDE SEQUENCE [LARGE SCALE GENOMIC DNA]</scope>
    <source>
        <strain evidence="4 5">RM579</strain>
    </source>
</reference>
<evidence type="ECO:0000259" key="3">
    <source>
        <dbReference type="PROSITE" id="PS50966"/>
    </source>
</evidence>
<organism evidence="4 5">
    <name type="scientific">Amycolatopsis pithecellobii</name>
    <dbReference type="NCBI Taxonomy" id="664692"/>
    <lineage>
        <taxon>Bacteria</taxon>
        <taxon>Bacillati</taxon>
        <taxon>Actinomycetota</taxon>
        <taxon>Actinomycetes</taxon>
        <taxon>Pseudonocardiales</taxon>
        <taxon>Pseudonocardiaceae</taxon>
        <taxon>Amycolatopsis</taxon>
    </lineage>
</organism>
<gene>
    <name evidence="4" type="ORF">GKO32_34040</name>
</gene>
<keyword evidence="1" id="KW-0863">Zinc-finger</keyword>
<evidence type="ECO:0000256" key="2">
    <source>
        <dbReference type="SAM" id="MobiDB-lite"/>
    </source>
</evidence>
<dbReference type="GO" id="GO:0008270">
    <property type="term" value="F:zinc ion binding"/>
    <property type="evidence" value="ECO:0007669"/>
    <property type="project" value="UniProtKB-KW"/>
</dbReference>
<dbReference type="EMBL" id="WMBA01000083">
    <property type="protein sequence ID" value="MTD58969.1"/>
    <property type="molecule type" value="Genomic_DNA"/>
</dbReference>
<keyword evidence="5" id="KW-1185">Reference proteome</keyword>
<dbReference type="PANTHER" id="PTHR38133">
    <property type="entry name" value="SLR1429 PROTEIN"/>
    <property type="match status" value="1"/>
</dbReference>
<dbReference type="PANTHER" id="PTHR38133:SF1">
    <property type="entry name" value="SLR1429 PROTEIN"/>
    <property type="match status" value="1"/>
</dbReference>
<evidence type="ECO:0000313" key="4">
    <source>
        <dbReference type="EMBL" id="MTD58969.1"/>
    </source>
</evidence>
<accession>A0A6N7ZB82</accession>
<dbReference type="InterPro" id="IPR007527">
    <property type="entry name" value="Znf_SWIM"/>
</dbReference>
<dbReference type="Proteomes" id="UP000440096">
    <property type="component" value="Unassembled WGS sequence"/>
</dbReference>
<name>A0A6N7ZB82_9PSEU</name>
<evidence type="ECO:0000256" key="1">
    <source>
        <dbReference type="PROSITE-ProRule" id="PRU00325"/>
    </source>
</evidence>
<comment type="caution">
    <text evidence="4">The sequence shown here is derived from an EMBL/GenBank/DDBJ whole genome shotgun (WGS) entry which is preliminary data.</text>
</comment>
<proteinExistence type="predicted"/>
<protein>
    <recommendedName>
        <fullName evidence="3">SWIM-type domain-containing protein</fullName>
    </recommendedName>
</protein>
<dbReference type="RefSeq" id="WP_154761037.1">
    <property type="nucleotide sequence ID" value="NZ_WMBA01000083.1"/>
</dbReference>
<feature type="compositionally biased region" description="Pro residues" evidence="2">
    <location>
        <begin position="211"/>
        <end position="221"/>
    </location>
</feature>
<feature type="region of interest" description="Disordered" evidence="2">
    <location>
        <begin position="193"/>
        <end position="225"/>
    </location>
</feature>
<dbReference type="AlphaFoldDB" id="A0A6N7ZB82"/>
<sequence length="363" mass="39471">MTPRRTFGATWWGRAWVEALEGRAKLDPNRLPRGRTYARKGRVSALDVTAGEVRAWVRGSRAVPYRVKIQTHRFSSQEWETLLELIGSRLGHAAALLDGELPTDLAAHARESGVDLLPGPGELRPRCSCPDTADPCKHSAAVCYLVADEVDADPFVLFLLRGRGREAVLSELRSRRARATVVVEEPGLAPKEAFARKPSPVPDLPGLPAEPGQPAPLPEPPSRSKLRTAVLSSLAADAAMRAWDVLRGADPRPLSLEEDLARRASPDVPAAWVEAWRAAGRGGLAALRESWQPPRAALFAAQSELDDADLPGETRVWRNRVTRGDVQLRLGKDNRWYLFHSAPGGWLPVAPGAGTPLDALSGQ</sequence>
<dbReference type="OrthoDB" id="188274at2"/>
<dbReference type="PROSITE" id="PS50966">
    <property type="entry name" value="ZF_SWIM"/>
    <property type="match status" value="1"/>
</dbReference>
<keyword evidence="1" id="KW-0479">Metal-binding</keyword>
<evidence type="ECO:0000313" key="5">
    <source>
        <dbReference type="Proteomes" id="UP000440096"/>
    </source>
</evidence>
<keyword evidence="1" id="KW-0862">Zinc</keyword>
<dbReference type="Pfam" id="PF04434">
    <property type="entry name" value="SWIM"/>
    <property type="match status" value="1"/>
</dbReference>